<dbReference type="AlphaFoldDB" id="A0A835Z5B8"/>
<evidence type="ECO:0000256" key="9">
    <source>
        <dbReference type="PIRSR" id="PIRSR610347-1"/>
    </source>
</evidence>
<dbReference type="GO" id="GO:0017005">
    <property type="term" value="F:3'-tyrosyl-DNA phosphodiesterase activity"/>
    <property type="evidence" value="ECO:0007669"/>
    <property type="project" value="TreeGrafter"/>
</dbReference>
<dbReference type="GO" id="GO:0004527">
    <property type="term" value="F:exonuclease activity"/>
    <property type="evidence" value="ECO:0007669"/>
    <property type="project" value="UniProtKB-KW"/>
</dbReference>
<reference evidence="13" key="1">
    <citation type="submission" date="2021-02" db="EMBL/GenBank/DDBJ databases">
        <title>First Annotated Genome of the Yellow-green Alga Tribonema minus.</title>
        <authorList>
            <person name="Mahan K.M."/>
        </authorList>
    </citation>
    <scope>NUCLEOTIDE SEQUENCE</scope>
    <source>
        <strain evidence="13">UTEX B ZZ1240</strain>
    </source>
</reference>
<protein>
    <recommendedName>
        <fullName evidence="15">Tyrosyl-DNA phosphodiesterase</fullName>
    </recommendedName>
</protein>
<dbReference type="CDD" id="cd09122">
    <property type="entry name" value="PLDc_Tdp1_1"/>
    <property type="match status" value="1"/>
</dbReference>
<keyword evidence="5" id="KW-0378">Hydrolase</keyword>
<evidence type="ECO:0000256" key="11">
    <source>
        <dbReference type="PIRSR" id="PIRSR610347-3"/>
    </source>
</evidence>
<keyword evidence="8" id="KW-0539">Nucleus</keyword>
<evidence type="ECO:0000256" key="10">
    <source>
        <dbReference type="PIRSR" id="PIRSR610347-2"/>
    </source>
</evidence>
<evidence type="ECO:0000256" key="12">
    <source>
        <dbReference type="SAM" id="MobiDB-lite"/>
    </source>
</evidence>
<feature type="region of interest" description="Disordered" evidence="12">
    <location>
        <begin position="493"/>
        <end position="536"/>
    </location>
</feature>
<gene>
    <name evidence="13" type="ORF">JKP88DRAFT_353815</name>
</gene>
<dbReference type="PANTHER" id="PTHR12415">
    <property type="entry name" value="TYROSYL-DNA PHOSPHODIESTERASE 1"/>
    <property type="match status" value="1"/>
</dbReference>
<comment type="subcellular location">
    <subcellularLocation>
        <location evidence="1">Nucleus</location>
    </subcellularLocation>
</comment>
<comment type="caution">
    <text evidence="13">The sequence shown here is derived from an EMBL/GenBank/DDBJ whole genome shotgun (WGS) entry which is preliminary data.</text>
</comment>
<evidence type="ECO:0000256" key="8">
    <source>
        <dbReference type="ARBA" id="ARBA00023242"/>
    </source>
</evidence>
<feature type="compositionally biased region" description="Gly residues" evidence="12">
    <location>
        <begin position="165"/>
        <end position="176"/>
    </location>
</feature>
<keyword evidence="4" id="KW-0227">DNA damage</keyword>
<dbReference type="GO" id="GO:0003690">
    <property type="term" value="F:double-stranded DNA binding"/>
    <property type="evidence" value="ECO:0007669"/>
    <property type="project" value="TreeGrafter"/>
</dbReference>
<feature type="region of interest" description="Disordered" evidence="12">
    <location>
        <begin position="316"/>
        <end position="351"/>
    </location>
</feature>
<sequence length="747" mass="75363">MSMKPSAVSGSALAAVDLVSDEEEATPAAKRQKTAEPQPPPSRPPLAMLFNYTWDMEWMVGECPRLLSGAPVVFVTGDNASTLALRHAAQAFPHVALHGLRLPPYGTHHSKMIILEFETGVRVVVCTANFEAQDWDQKSEGVWWQEFPLVPAGSAPRGGARRDGGGGGARAAGGCGRPPRGWHLESAIMRHEPHCRAAPPPANDFSATLVDYLRRTAGLTRHSDATPPPAAAAATGAPPPPPPAIDALPPAPRAVAALARRLEARVDFAAAAAALVPAAPGSGTNYTHAGAVRTRFGQLRARALFSREPLPAACGGGGSGGGGGGGGGGKSGGGGGGGKSGGGGGSGGGGSGGGDRGVIVCQCSSFGSLSDKWLGTFYESMMGKGTLDQARGPPLRGDMKIVWPTVAAVRTCLAGWSAGNSIPASPGNLLAAYKGAALADARAAAPTRDLRASVAPFLHRWAGAPRRGRARAMPHIKSYCRYFAPAAAAAGSGGGSGSGGSSGGGGGSSSGGSNGGGSNGRGTGGGGGGSSGGGNGYGTDNDAGTVAWFMLTSANMSTTAWGQLQANGALSIKSYEMGVLFLPSRLRAPDATAGFSVDPGGPLEVRVRAAAAPLLQPGGLSRAAVLGPHRCRGRALGVCTRVGVKLELTPTRRCSHGASAAALAALWASPAGAATRALDLALRLTYGGLGAEADEVGLPLDLLPIPYSLDPPPYNPKAGDEPWCYHIPRSGLDTMGRTWESYFGNNM</sequence>
<name>A0A835Z5B8_9STRA</name>
<dbReference type="InterPro" id="IPR010347">
    <property type="entry name" value="Tdp1"/>
</dbReference>
<comment type="similarity">
    <text evidence="2">Belongs to the tyrosyl-DNA phosphodiesterase family.</text>
</comment>
<feature type="region of interest" description="Disordered" evidence="12">
    <location>
        <begin position="19"/>
        <end position="44"/>
    </location>
</feature>
<evidence type="ECO:0000256" key="1">
    <source>
        <dbReference type="ARBA" id="ARBA00004123"/>
    </source>
</evidence>
<evidence type="ECO:0000256" key="7">
    <source>
        <dbReference type="ARBA" id="ARBA00023204"/>
    </source>
</evidence>
<evidence type="ECO:0000256" key="5">
    <source>
        <dbReference type="ARBA" id="ARBA00022801"/>
    </source>
</evidence>
<feature type="binding site" evidence="10">
    <location>
        <position position="477"/>
    </location>
    <ligand>
        <name>substrate</name>
    </ligand>
</feature>
<feature type="region of interest" description="Disordered" evidence="12">
    <location>
        <begin position="154"/>
        <end position="177"/>
    </location>
</feature>
<dbReference type="GO" id="GO:0005634">
    <property type="term" value="C:nucleus"/>
    <property type="evidence" value="ECO:0007669"/>
    <property type="project" value="UniProtKB-SubCell"/>
</dbReference>
<evidence type="ECO:0000256" key="2">
    <source>
        <dbReference type="ARBA" id="ARBA00010205"/>
    </source>
</evidence>
<keyword evidence="3" id="KW-0540">Nuclease</keyword>
<keyword evidence="7" id="KW-0234">DNA repair</keyword>
<feature type="active site" description="Nucleophile" evidence="9">
    <location>
        <position position="109"/>
    </location>
</feature>
<evidence type="ECO:0008006" key="15">
    <source>
        <dbReference type="Google" id="ProtNLM"/>
    </source>
</evidence>
<proteinExistence type="inferred from homology"/>
<dbReference type="Pfam" id="PF06087">
    <property type="entry name" value="Tyr-DNA_phospho"/>
    <property type="match status" value="2"/>
</dbReference>
<dbReference type="PANTHER" id="PTHR12415:SF0">
    <property type="entry name" value="TYROSYL-DNA PHOSPHODIESTERASE 1"/>
    <property type="match status" value="1"/>
</dbReference>
<dbReference type="Gene3D" id="3.30.870.10">
    <property type="entry name" value="Endonuclease Chain A"/>
    <property type="match status" value="2"/>
</dbReference>
<dbReference type="GO" id="GO:0003697">
    <property type="term" value="F:single-stranded DNA binding"/>
    <property type="evidence" value="ECO:0007669"/>
    <property type="project" value="TreeGrafter"/>
</dbReference>
<evidence type="ECO:0000256" key="4">
    <source>
        <dbReference type="ARBA" id="ARBA00022763"/>
    </source>
</evidence>
<feature type="region of interest" description="Disordered" evidence="12">
    <location>
        <begin position="220"/>
        <end position="244"/>
    </location>
</feature>
<organism evidence="13 14">
    <name type="scientific">Tribonema minus</name>
    <dbReference type="NCBI Taxonomy" id="303371"/>
    <lineage>
        <taxon>Eukaryota</taxon>
        <taxon>Sar</taxon>
        <taxon>Stramenopiles</taxon>
        <taxon>Ochrophyta</taxon>
        <taxon>PX clade</taxon>
        <taxon>Xanthophyceae</taxon>
        <taxon>Tribonematales</taxon>
        <taxon>Tribonemataceae</taxon>
        <taxon>Tribonema</taxon>
    </lineage>
</organism>
<evidence type="ECO:0000313" key="13">
    <source>
        <dbReference type="EMBL" id="KAG5187081.1"/>
    </source>
</evidence>
<dbReference type="Proteomes" id="UP000664859">
    <property type="component" value="Unassembled WGS sequence"/>
</dbReference>
<accession>A0A835Z5B8</accession>
<feature type="site" description="Interaction with DNA" evidence="11">
    <location>
        <position position="557"/>
    </location>
</feature>
<dbReference type="EMBL" id="JAFCMP010000096">
    <property type="protein sequence ID" value="KAG5187081.1"/>
    <property type="molecule type" value="Genomic_DNA"/>
</dbReference>
<evidence type="ECO:0000256" key="6">
    <source>
        <dbReference type="ARBA" id="ARBA00022839"/>
    </source>
</evidence>
<dbReference type="CDD" id="cd09123">
    <property type="entry name" value="PLDc_Tdp1_2"/>
    <property type="match status" value="1"/>
</dbReference>
<dbReference type="OrthoDB" id="47785at2759"/>
<evidence type="ECO:0000313" key="14">
    <source>
        <dbReference type="Proteomes" id="UP000664859"/>
    </source>
</evidence>
<evidence type="ECO:0000256" key="3">
    <source>
        <dbReference type="ARBA" id="ARBA00022722"/>
    </source>
</evidence>
<dbReference type="SUPFAM" id="SSF56024">
    <property type="entry name" value="Phospholipase D/nuclease"/>
    <property type="match status" value="2"/>
</dbReference>
<keyword evidence="14" id="KW-1185">Reference proteome</keyword>
<feature type="binding site" evidence="10">
    <location>
        <position position="111"/>
    </location>
    <ligand>
        <name>substrate</name>
    </ligand>
</feature>
<keyword evidence="6" id="KW-0269">Exonuclease</keyword>
<dbReference type="GO" id="GO:0006281">
    <property type="term" value="P:DNA repair"/>
    <property type="evidence" value="ECO:0007669"/>
    <property type="project" value="UniProtKB-KW"/>
</dbReference>
<feature type="active site" description="Proton donor/acceptor" evidence="9">
    <location>
        <position position="475"/>
    </location>
</feature>